<evidence type="ECO:0000256" key="2">
    <source>
        <dbReference type="ARBA" id="ARBA00022692"/>
    </source>
</evidence>
<dbReference type="PANTHER" id="PTHR12011:SF474">
    <property type="entry name" value="ADHESION G PROTEIN-COUPLED RECEPTOR G11-RELATED"/>
    <property type="match status" value="1"/>
</dbReference>
<evidence type="ECO:0000256" key="1">
    <source>
        <dbReference type="ARBA" id="ARBA00004141"/>
    </source>
</evidence>
<dbReference type="SUPFAM" id="SSF81321">
    <property type="entry name" value="Family A G protein-coupled receptor-like"/>
    <property type="match status" value="1"/>
</dbReference>
<feature type="domain" description="GAIN-B" evidence="7">
    <location>
        <begin position="68"/>
        <end position="212"/>
    </location>
</feature>
<dbReference type="SMART" id="SM00303">
    <property type="entry name" value="GPS"/>
    <property type="match status" value="1"/>
</dbReference>
<dbReference type="Pfam" id="PF01825">
    <property type="entry name" value="GPS"/>
    <property type="match status" value="1"/>
</dbReference>
<dbReference type="Gene3D" id="2.60.220.50">
    <property type="match status" value="1"/>
</dbReference>
<evidence type="ECO:0000256" key="4">
    <source>
        <dbReference type="ARBA" id="ARBA00023136"/>
    </source>
</evidence>
<evidence type="ECO:0000256" key="5">
    <source>
        <dbReference type="ARBA" id="ARBA00023157"/>
    </source>
</evidence>
<name>A0A2U9CWD2_SCOMX</name>
<dbReference type="GO" id="GO:0005886">
    <property type="term" value="C:plasma membrane"/>
    <property type="evidence" value="ECO:0007669"/>
    <property type="project" value="TreeGrafter"/>
</dbReference>
<dbReference type="PANTHER" id="PTHR12011">
    <property type="entry name" value="ADHESION G-PROTEIN COUPLED RECEPTOR"/>
    <property type="match status" value="1"/>
</dbReference>
<dbReference type="PROSITE" id="PS50261">
    <property type="entry name" value="G_PROTEIN_RECEP_F2_4"/>
    <property type="match status" value="1"/>
</dbReference>
<keyword evidence="10" id="KW-1185">Reference proteome</keyword>
<dbReference type="Pfam" id="PF00002">
    <property type="entry name" value="7tm_2"/>
    <property type="match status" value="1"/>
</dbReference>
<protein>
    <submittedName>
        <fullName evidence="9">Putative G-protein coupled receptor 64-like</fullName>
    </submittedName>
</protein>
<dbReference type="AlphaFoldDB" id="A0A2U9CWD2"/>
<dbReference type="InterPro" id="IPR000203">
    <property type="entry name" value="GPS"/>
</dbReference>
<feature type="transmembrane region" description="Helical" evidence="6">
    <location>
        <begin position="257"/>
        <end position="277"/>
    </location>
</feature>
<evidence type="ECO:0000313" key="9">
    <source>
        <dbReference type="EMBL" id="AWP20300.1"/>
    </source>
</evidence>
<feature type="transmembrane region" description="Helical" evidence="6">
    <location>
        <begin position="223"/>
        <end position="245"/>
    </location>
</feature>
<keyword evidence="4 6" id="KW-0472">Membrane</keyword>
<keyword evidence="2 6" id="KW-0812">Transmembrane</keyword>
<feature type="transmembrane region" description="Helical" evidence="6">
    <location>
        <begin position="382"/>
        <end position="405"/>
    </location>
</feature>
<evidence type="ECO:0000259" key="7">
    <source>
        <dbReference type="PROSITE" id="PS50221"/>
    </source>
</evidence>
<dbReference type="PROSITE" id="PS50221">
    <property type="entry name" value="GAIN_B"/>
    <property type="match status" value="1"/>
</dbReference>
<dbReference type="Gene3D" id="1.20.1070.10">
    <property type="entry name" value="Rhodopsin 7-helix transmembrane proteins"/>
    <property type="match status" value="1"/>
</dbReference>
<dbReference type="InterPro" id="IPR057244">
    <property type="entry name" value="GAIN_B"/>
</dbReference>
<gene>
    <name evidence="9" type="ORF">SMAX5B_000073</name>
</gene>
<keyword evidence="5" id="KW-1015">Disulfide bond</keyword>
<dbReference type="InterPro" id="IPR017981">
    <property type="entry name" value="GPCR_2-like_7TM"/>
</dbReference>
<dbReference type="EMBL" id="CP026262">
    <property type="protein sequence ID" value="AWP20300.1"/>
    <property type="molecule type" value="Genomic_DNA"/>
</dbReference>
<dbReference type="GO" id="GO:0007189">
    <property type="term" value="P:adenylate cyclase-activating G protein-coupled receptor signaling pathway"/>
    <property type="evidence" value="ECO:0007669"/>
    <property type="project" value="TreeGrafter"/>
</dbReference>
<feature type="domain" description="G-protein coupled receptors family 2 profile 2" evidence="8">
    <location>
        <begin position="221"/>
        <end position="474"/>
    </location>
</feature>
<evidence type="ECO:0000259" key="8">
    <source>
        <dbReference type="PROSITE" id="PS50261"/>
    </source>
</evidence>
<keyword evidence="9" id="KW-0675">Receptor</keyword>
<organism evidence="9 10">
    <name type="scientific">Scophthalmus maximus</name>
    <name type="common">Turbot</name>
    <name type="synonym">Psetta maxima</name>
    <dbReference type="NCBI Taxonomy" id="52904"/>
    <lineage>
        <taxon>Eukaryota</taxon>
        <taxon>Metazoa</taxon>
        <taxon>Chordata</taxon>
        <taxon>Craniata</taxon>
        <taxon>Vertebrata</taxon>
        <taxon>Euteleostomi</taxon>
        <taxon>Actinopterygii</taxon>
        <taxon>Neopterygii</taxon>
        <taxon>Teleostei</taxon>
        <taxon>Neoteleostei</taxon>
        <taxon>Acanthomorphata</taxon>
        <taxon>Carangaria</taxon>
        <taxon>Pleuronectiformes</taxon>
        <taxon>Pleuronectoidei</taxon>
        <taxon>Scophthalmidae</taxon>
        <taxon>Scophthalmus</taxon>
    </lineage>
</organism>
<dbReference type="Proteomes" id="UP000246464">
    <property type="component" value="Chromosome 20"/>
</dbReference>
<sequence>MNVLSFLGANVVKCKTRIFVSSVNSRAVEEFTRWAASCSESSAAFNGGEGVAGVMVKKTDPADVTDVSFAYMSPGDSVSIVSNSYLPTFSRSVTVPREAFDQALASNVSEPYVAMFRLLNMAQDERNSTVLGDEVLAVEMGAEITNLTQQINIHFRNMTYTGTPSCHSWNGEGSRPNWTSHGCRTVFNGTNVSCECTHLTFFAILMIAVNETISSSDLKNLTIITQAGCGLSMFFLSIVLFMHFLLRRTKATDTSRILVHLVLAMLLLNLTFLTNNFVAELKSAVGCKIMAVLMHYFMLATFMWFAAQAFHLRLQMNRGPDVRIRHYMAKVSLTCWLIPSVVGIVLLSLGKYGELVIYTDDPADNVAMCWITDGNAQYIVNIGYYALVFIFTFASFIFILSWLYCLKRIKADATQVNKSGSSIVTVMGLCCLLGLTWGFAFFAYGVLRIPSYYIFTVLNSFQGFFLFIYYYTTSHPRETNSGTSGSTSLEGTSRITTIPVDLFNPYDNVPEKKMSSLKTSQE</sequence>
<evidence type="ECO:0000313" key="10">
    <source>
        <dbReference type="Proteomes" id="UP000246464"/>
    </source>
</evidence>
<reference evidence="9 10" key="1">
    <citation type="submission" date="2017-12" db="EMBL/GenBank/DDBJ databases">
        <title>Integrating genomic resources of turbot (Scophthalmus maximus) in depth evaluation of genetic and physical mapping variation across individuals.</title>
        <authorList>
            <person name="Martinez P."/>
        </authorList>
    </citation>
    <scope>NUCLEOTIDE SEQUENCE [LARGE SCALE GENOMIC DNA]</scope>
</reference>
<keyword evidence="3 6" id="KW-1133">Transmembrane helix</keyword>
<dbReference type="PRINTS" id="PR00249">
    <property type="entry name" value="GPCRSECRETIN"/>
</dbReference>
<dbReference type="GO" id="GO:0007166">
    <property type="term" value="P:cell surface receptor signaling pathway"/>
    <property type="evidence" value="ECO:0007669"/>
    <property type="project" value="InterPro"/>
</dbReference>
<dbReference type="InterPro" id="IPR046338">
    <property type="entry name" value="GAIN_dom_sf"/>
</dbReference>
<dbReference type="STRING" id="52904.ENSSMAP00000004470"/>
<feature type="transmembrane region" description="Helical" evidence="6">
    <location>
        <begin position="289"/>
        <end position="307"/>
    </location>
</feature>
<dbReference type="InterPro" id="IPR000832">
    <property type="entry name" value="GPCR_2_secretin-like"/>
</dbReference>
<feature type="transmembrane region" description="Helical" evidence="6">
    <location>
        <begin position="327"/>
        <end position="349"/>
    </location>
</feature>
<proteinExistence type="predicted"/>
<feature type="transmembrane region" description="Helical" evidence="6">
    <location>
        <begin position="426"/>
        <end position="446"/>
    </location>
</feature>
<evidence type="ECO:0000256" key="6">
    <source>
        <dbReference type="SAM" id="Phobius"/>
    </source>
</evidence>
<dbReference type="GO" id="GO:0004930">
    <property type="term" value="F:G protein-coupled receptor activity"/>
    <property type="evidence" value="ECO:0007669"/>
    <property type="project" value="InterPro"/>
</dbReference>
<accession>A0A2U9CWD2</accession>
<feature type="transmembrane region" description="Helical" evidence="6">
    <location>
        <begin position="452"/>
        <end position="471"/>
    </location>
</feature>
<comment type="subcellular location">
    <subcellularLocation>
        <location evidence="1">Membrane</location>
        <topology evidence="1">Multi-pass membrane protein</topology>
    </subcellularLocation>
</comment>
<evidence type="ECO:0000256" key="3">
    <source>
        <dbReference type="ARBA" id="ARBA00022989"/>
    </source>
</evidence>